<dbReference type="GO" id="GO:0047429">
    <property type="term" value="F:nucleoside triphosphate diphosphatase activity"/>
    <property type="evidence" value="ECO:0007669"/>
    <property type="project" value="TreeGrafter"/>
</dbReference>
<dbReference type="GO" id="GO:0006203">
    <property type="term" value="P:dGTP catabolic process"/>
    <property type="evidence" value="ECO:0007669"/>
    <property type="project" value="TreeGrafter"/>
</dbReference>
<protein>
    <submittedName>
        <fullName evidence="2">MazG family protein</fullName>
    </submittedName>
</protein>
<evidence type="ECO:0000313" key="2">
    <source>
        <dbReference type="EMBL" id="QNV38915.1"/>
    </source>
</evidence>
<evidence type="ECO:0000313" key="3">
    <source>
        <dbReference type="Proteomes" id="UP000516404"/>
    </source>
</evidence>
<dbReference type="CDD" id="cd11528">
    <property type="entry name" value="NTP-PPase_MazG_Nterm"/>
    <property type="match status" value="1"/>
</dbReference>
<dbReference type="InterPro" id="IPR011551">
    <property type="entry name" value="NTP_PyrPHydrolase_MazG"/>
</dbReference>
<dbReference type="GO" id="GO:0046076">
    <property type="term" value="P:dTTP catabolic process"/>
    <property type="evidence" value="ECO:0007669"/>
    <property type="project" value="TreeGrafter"/>
</dbReference>
<dbReference type="EMBL" id="CP061539">
    <property type="protein sequence ID" value="QNV38915.1"/>
    <property type="molecule type" value="Genomic_DNA"/>
</dbReference>
<dbReference type="Pfam" id="PF03819">
    <property type="entry name" value="MazG"/>
    <property type="match status" value="1"/>
</dbReference>
<dbReference type="SUPFAM" id="SSF101386">
    <property type="entry name" value="all-alpha NTP pyrophosphatases"/>
    <property type="match status" value="1"/>
</dbReference>
<dbReference type="GO" id="GO:0046081">
    <property type="term" value="P:dUTP catabolic process"/>
    <property type="evidence" value="ECO:0007669"/>
    <property type="project" value="TreeGrafter"/>
</dbReference>
<dbReference type="PANTHER" id="PTHR30522:SF0">
    <property type="entry name" value="NUCLEOSIDE TRIPHOSPHATE PYROPHOSPHOHYDROLASE"/>
    <property type="match status" value="1"/>
</dbReference>
<dbReference type="PANTHER" id="PTHR30522">
    <property type="entry name" value="NUCLEOSIDE TRIPHOSPHATE PYROPHOSPHOHYDROLASE"/>
    <property type="match status" value="1"/>
</dbReference>
<dbReference type="GO" id="GO:0046052">
    <property type="term" value="P:UTP catabolic process"/>
    <property type="evidence" value="ECO:0007669"/>
    <property type="project" value="TreeGrafter"/>
</dbReference>
<sequence length="211" mass="23274">MNTLRSPGGCSWTVAQTHESIMHYLVEETYEVVEAVESPGGVNLPLLREELGDVLLNVIFHARMAAEIPSDQGGFDINDVVEGLSQKLIRRNPHVFGSAQDTASQLSAQEIYDAWDELKKSEKPERTGIFDGVPPHLPALAFTDKALSKATAADVPVQLPDADEADTESVWAATVFALVQEARAQGIDPEKALRNYTKEMMRLSEDRRDLE</sequence>
<dbReference type="Gene3D" id="1.10.287.1080">
    <property type="entry name" value="MazG-like"/>
    <property type="match status" value="1"/>
</dbReference>
<dbReference type="AlphaFoldDB" id="A0A7H2BGW9"/>
<dbReference type="GO" id="GO:0046047">
    <property type="term" value="P:TTP catabolic process"/>
    <property type="evidence" value="ECO:0007669"/>
    <property type="project" value="TreeGrafter"/>
</dbReference>
<proteinExistence type="predicted"/>
<organism evidence="2 3">
    <name type="scientific">Rothia terrae</name>
    <dbReference type="NCBI Taxonomy" id="396015"/>
    <lineage>
        <taxon>Bacteria</taxon>
        <taxon>Bacillati</taxon>
        <taxon>Actinomycetota</taxon>
        <taxon>Actinomycetes</taxon>
        <taxon>Micrococcales</taxon>
        <taxon>Micrococcaceae</taxon>
        <taxon>Rothia</taxon>
    </lineage>
</organism>
<feature type="domain" description="NTP pyrophosphohydrolase MazG-like" evidence="1">
    <location>
        <begin position="16"/>
        <end position="96"/>
    </location>
</feature>
<evidence type="ECO:0000259" key="1">
    <source>
        <dbReference type="Pfam" id="PF03819"/>
    </source>
</evidence>
<dbReference type="GO" id="GO:0046061">
    <property type="term" value="P:dATP catabolic process"/>
    <property type="evidence" value="ECO:0007669"/>
    <property type="project" value="TreeGrafter"/>
</dbReference>
<dbReference type="InterPro" id="IPR048015">
    <property type="entry name" value="NTP-PPase_MazG-like_N"/>
</dbReference>
<dbReference type="Proteomes" id="UP000516404">
    <property type="component" value="Chromosome"/>
</dbReference>
<dbReference type="KEGG" id="rter:IDM49_09130"/>
<accession>A0A7H2BGW9</accession>
<keyword evidence="3" id="KW-1185">Reference proteome</keyword>
<gene>
    <name evidence="2" type="ORF">IDM49_09130</name>
</gene>
<dbReference type="InterPro" id="IPR004518">
    <property type="entry name" value="MazG-like_dom"/>
</dbReference>
<name>A0A7H2BGW9_9MICC</name>
<reference evidence="2 3" key="1">
    <citation type="submission" date="2020-09" db="EMBL/GenBank/DDBJ databases">
        <title>Investigation of environmental microbes.</title>
        <authorList>
            <person name="Ou Y."/>
            <person name="Kang Q."/>
        </authorList>
    </citation>
    <scope>NUCLEOTIDE SEQUENCE [LARGE SCALE GENOMIC DNA]</scope>
    <source>
        <strain evidence="2 3">KJZ-14</strain>
    </source>
</reference>